<dbReference type="PANTHER" id="PTHR43689">
    <property type="entry name" value="HYDROLASE"/>
    <property type="match status" value="1"/>
</dbReference>
<evidence type="ECO:0000259" key="1">
    <source>
        <dbReference type="Pfam" id="PF12697"/>
    </source>
</evidence>
<reference evidence="2 3" key="1">
    <citation type="submission" date="2020-07" db="EMBL/GenBank/DDBJ databases">
        <title>Sequencing the genomes of 1000 actinobacteria strains.</title>
        <authorList>
            <person name="Klenk H.-P."/>
        </authorList>
    </citation>
    <scope>NUCLEOTIDE SEQUENCE [LARGE SCALE GENOMIC DNA]</scope>
    <source>
        <strain evidence="2 3">DSM 104006</strain>
    </source>
</reference>
<dbReference type="SUPFAM" id="SSF53474">
    <property type="entry name" value="alpha/beta-Hydrolases"/>
    <property type="match status" value="1"/>
</dbReference>
<keyword evidence="3" id="KW-1185">Reference proteome</keyword>
<accession>A0A853B8Z8</accession>
<sequence length="119" mass="12254">MTDVSGLSRAEIAAYSFHDPSKAPVPPAAGEPGPSPDVLALIGYTGPIMTDPTLAGRLATVDLPVRVLWGESDRIVGPGYGRAYAAAIPASTFTLLPRAGHLPQAEAPEETLAALLGEH</sequence>
<dbReference type="Pfam" id="PF12697">
    <property type="entry name" value="Abhydrolase_6"/>
    <property type="match status" value="1"/>
</dbReference>
<protein>
    <submittedName>
        <fullName evidence="2">Pimeloyl-ACP methyl ester carboxylesterase</fullName>
    </submittedName>
</protein>
<gene>
    <name evidence="2" type="ORF">HNR02_004567</name>
</gene>
<dbReference type="RefSeq" id="WP_246338617.1">
    <property type="nucleotide sequence ID" value="NZ_JACCFK010000001.1"/>
</dbReference>
<name>A0A853B8Z8_9PSEU</name>
<dbReference type="PANTHER" id="PTHR43689:SF8">
    <property type="entry name" value="ALPHA_BETA-HYDROLASES SUPERFAMILY PROTEIN"/>
    <property type="match status" value="1"/>
</dbReference>
<evidence type="ECO:0000313" key="2">
    <source>
        <dbReference type="EMBL" id="NYI91244.1"/>
    </source>
</evidence>
<dbReference type="InterPro" id="IPR000073">
    <property type="entry name" value="AB_hydrolase_1"/>
</dbReference>
<evidence type="ECO:0000313" key="3">
    <source>
        <dbReference type="Proteomes" id="UP000549616"/>
    </source>
</evidence>
<dbReference type="AlphaFoldDB" id="A0A853B8Z8"/>
<proteinExistence type="predicted"/>
<dbReference type="Gene3D" id="3.40.50.1820">
    <property type="entry name" value="alpha/beta hydrolase"/>
    <property type="match status" value="1"/>
</dbReference>
<dbReference type="InterPro" id="IPR029058">
    <property type="entry name" value="AB_hydrolase_fold"/>
</dbReference>
<comment type="caution">
    <text evidence="2">The sequence shown here is derived from an EMBL/GenBank/DDBJ whole genome shotgun (WGS) entry which is preliminary data.</text>
</comment>
<feature type="domain" description="AB hydrolase-1" evidence="1">
    <location>
        <begin position="49"/>
        <end position="113"/>
    </location>
</feature>
<organism evidence="2 3">
    <name type="scientific">Amycolatopsis endophytica</name>
    <dbReference type="NCBI Taxonomy" id="860233"/>
    <lineage>
        <taxon>Bacteria</taxon>
        <taxon>Bacillati</taxon>
        <taxon>Actinomycetota</taxon>
        <taxon>Actinomycetes</taxon>
        <taxon>Pseudonocardiales</taxon>
        <taxon>Pseudonocardiaceae</taxon>
        <taxon>Amycolatopsis</taxon>
    </lineage>
</organism>
<dbReference type="EMBL" id="JACCFK010000001">
    <property type="protein sequence ID" value="NYI91244.1"/>
    <property type="molecule type" value="Genomic_DNA"/>
</dbReference>
<dbReference type="GO" id="GO:0003824">
    <property type="term" value="F:catalytic activity"/>
    <property type="evidence" value="ECO:0007669"/>
    <property type="project" value="UniProtKB-ARBA"/>
</dbReference>
<dbReference type="Proteomes" id="UP000549616">
    <property type="component" value="Unassembled WGS sequence"/>
</dbReference>